<organism evidence="4 5">
    <name type="scientific">Coniochaeta ligniaria NRRL 30616</name>
    <dbReference type="NCBI Taxonomy" id="1408157"/>
    <lineage>
        <taxon>Eukaryota</taxon>
        <taxon>Fungi</taxon>
        <taxon>Dikarya</taxon>
        <taxon>Ascomycota</taxon>
        <taxon>Pezizomycotina</taxon>
        <taxon>Sordariomycetes</taxon>
        <taxon>Sordariomycetidae</taxon>
        <taxon>Coniochaetales</taxon>
        <taxon>Coniochaetaceae</taxon>
        <taxon>Coniochaeta</taxon>
    </lineage>
</organism>
<feature type="compositionally biased region" description="Low complexity" evidence="1">
    <location>
        <begin position="241"/>
        <end position="260"/>
    </location>
</feature>
<dbReference type="Proteomes" id="UP000182658">
    <property type="component" value="Unassembled WGS sequence"/>
</dbReference>
<reference evidence="4 5" key="1">
    <citation type="submission" date="2016-10" db="EMBL/GenBank/DDBJ databases">
        <title>Draft genome sequence of Coniochaeta ligniaria NRRL30616, a lignocellulolytic fungus for bioabatement of inhibitors in plant biomass hydrolysates.</title>
        <authorList>
            <consortium name="DOE Joint Genome Institute"/>
            <person name="Jimenez D.J."/>
            <person name="Hector R.E."/>
            <person name="Riley R."/>
            <person name="Sun H."/>
            <person name="Grigoriev I.V."/>
            <person name="Van Elsas J.D."/>
            <person name="Nichols N.N."/>
        </authorList>
    </citation>
    <scope>NUCLEOTIDE SEQUENCE [LARGE SCALE GENOMIC DNA]</scope>
    <source>
        <strain evidence="4 5">NRRL 30616</strain>
    </source>
</reference>
<keyword evidence="2" id="KW-0812">Transmembrane</keyword>
<gene>
    <name evidence="4" type="ORF">CONLIGDRAFT_717166</name>
</gene>
<evidence type="ECO:0000256" key="2">
    <source>
        <dbReference type="SAM" id="Phobius"/>
    </source>
</evidence>
<keyword evidence="3" id="KW-0732">Signal</keyword>
<keyword evidence="2" id="KW-1133">Transmembrane helix</keyword>
<feature type="chain" id="PRO_5012566184" description="Mid2 domain-containing protein" evidence="3">
    <location>
        <begin position="23"/>
        <end position="296"/>
    </location>
</feature>
<evidence type="ECO:0000256" key="3">
    <source>
        <dbReference type="SAM" id="SignalP"/>
    </source>
</evidence>
<feature type="region of interest" description="Disordered" evidence="1">
    <location>
        <begin position="141"/>
        <end position="161"/>
    </location>
</feature>
<evidence type="ECO:0000313" key="5">
    <source>
        <dbReference type="Proteomes" id="UP000182658"/>
    </source>
</evidence>
<dbReference type="OrthoDB" id="5215637at2759"/>
<protein>
    <recommendedName>
        <fullName evidence="6">Mid2 domain-containing protein</fullName>
    </recommendedName>
</protein>
<evidence type="ECO:0000256" key="1">
    <source>
        <dbReference type="SAM" id="MobiDB-lite"/>
    </source>
</evidence>
<dbReference type="EMBL" id="KV875100">
    <property type="protein sequence ID" value="OIW26991.1"/>
    <property type="molecule type" value="Genomic_DNA"/>
</dbReference>
<dbReference type="STRING" id="1408157.A0A1J7IGZ0"/>
<dbReference type="InParanoid" id="A0A1J7IGZ0"/>
<keyword evidence="5" id="KW-1185">Reference proteome</keyword>
<evidence type="ECO:0008006" key="6">
    <source>
        <dbReference type="Google" id="ProtNLM"/>
    </source>
</evidence>
<feature type="signal peptide" evidence="3">
    <location>
        <begin position="1"/>
        <end position="22"/>
    </location>
</feature>
<feature type="region of interest" description="Disordered" evidence="1">
    <location>
        <begin position="241"/>
        <end position="296"/>
    </location>
</feature>
<feature type="compositionally biased region" description="Pro residues" evidence="1">
    <location>
        <begin position="276"/>
        <end position="286"/>
    </location>
</feature>
<keyword evidence="2" id="KW-0472">Membrane</keyword>
<feature type="transmembrane region" description="Helical" evidence="2">
    <location>
        <begin position="205"/>
        <end position="230"/>
    </location>
</feature>
<proteinExistence type="predicted"/>
<name>A0A1J7IGZ0_9PEZI</name>
<accession>A0A1J7IGZ0</accession>
<sequence length="296" mass="29785">MRSFRTLAVWLSPLAWAVIVAATCYYPDGSVAGSYNWVPCKSTGTASTCCIPSEGDVCMEDGLCNWVGYYYFRGACTDQTWQDPSCAQVCQGDSPTSWISLQKCTSGDYCCGSGCCTDGTSSQFALNATATVAFTSTSTSSTATTSKKTTTTTSSTRTTSTSSTTTLASTALASTGVTVTAASATSTSGSGGNGGSSGGSSNKDLGVALGVGLAGSIIGVACAVAVFLLIRRDKKRKQQAAEAGLLAPSAPAGPPMATAADVPPLASPAPTYTSPYPSPYPTPSPGFAPDKGGRVG</sequence>
<evidence type="ECO:0000313" key="4">
    <source>
        <dbReference type="EMBL" id="OIW26991.1"/>
    </source>
</evidence>
<dbReference type="AlphaFoldDB" id="A0A1J7IGZ0"/>